<comment type="caution">
    <text evidence="1">The sequence shown here is derived from an EMBL/GenBank/DDBJ whole genome shotgun (WGS) entry which is preliminary data.</text>
</comment>
<dbReference type="Gene3D" id="3.80.10.10">
    <property type="entry name" value="Ribonuclease Inhibitor"/>
    <property type="match status" value="1"/>
</dbReference>
<dbReference type="PANTHER" id="PTHR38926">
    <property type="entry name" value="F-BOX DOMAIN CONTAINING PROTEIN, EXPRESSED"/>
    <property type="match status" value="1"/>
</dbReference>
<dbReference type="EMBL" id="BMAC01000696">
    <property type="protein sequence ID" value="GFQ01604.1"/>
    <property type="molecule type" value="Genomic_DNA"/>
</dbReference>
<name>A0A830D0D0_9LAMI</name>
<dbReference type="SUPFAM" id="SSF52047">
    <property type="entry name" value="RNI-like"/>
    <property type="match status" value="1"/>
</dbReference>
<dbReference type="OrthoDB" id="1267545at2759"/>
<protein>
    <submittedName>
        <fullName evidence="1">Putative F-box protein at4g05475</fullName>
    </submittedName>
</protein>
<proteinExistence type="predicted"/>
<sequence>MLFITAGDIEAINISFPMLKSFTFNNRAYKFPHVEINDSYVLTIAKNMANLRHLCLFGNRLSNDRPKAIFDGCPNLESLDLHQCFSVDLRGDFDKICSERIKDLKRPFDSIADYEWDDMIYDDEVYWNDSSDDPYSVGYYEDYEDYEYYENYNDYTNPFNDLPFPANLAWYDMNEDDYL</sequence>
<dbReference type="Proteomes" id="UP000653305">
    <property type="component" value="Unassembled WGS sequence"/>
</dbReference>
<reference evidence="1" key="1">
    <citation type="submission" date="2020-07" db="EMBL/GenBank/DDBJ databases">
        <title>Ethylene signaling mediates host invasion by parasitic plants.</title>
        <authorList>
            <person name="Yoshida S."/>
        </authorList>
    </citation>
    <scope>NUCLEOTIDE SEQUENCE</scope>
    <source>
        <strain evidence="1">Okayama</strain>
    </source>
</reference>
<gene>
    <name evidence="1" type="ORF">PHJA_002304300</name>
</gene>
<evidence type="ECO:0000313" key="2">
    <source>
        <dbReference type="Proteomes" id="UP000653305"/>
    </source>
</evidence>
<dbReference type="PANTHER" id="PTHR38926:SF82">
    <property type="entry name" value="F-BOX DOMAIN-CONTAINING PROTEIN"/>
    <property type="match status" value="1"/>
</dbReference>
<accession>A0A830D0D0</accession>
<evidence type="ECO:0000313" key="1">
    <source>
        <dbReference type="EMBL" id="GFQ01604.1"/>
    </source>
</evidence>
<dbReference type="InterPro" id="IPR032675">
    <property type="entry name" value="LRR_dom_sf"/>
</dbReference>
<keyword evidence="2" id="KW-1185">Reference proteome</keyword>
<dbReference type="AlphaFoldDB" id="A0A830D0D0"/>
<organism evidence="1 2">
    <name type="scientific">Phtheirospermum japonicum</name>
    <dbReference type="NCBI Taxonomy" id="374723"/>
    <lineage>
        <taxon>Eukaryota</taxon>
        <taxon>Viridiplantae</taxon>
        <taxon>Streptophyta</taxon>
        <taxon>Embryophyta</taxon>
        <taxon>Tracheophyta</taxon>
        <taxon>Spermatophyta</taxon>
        <taxon>Magnoliopsida</taxon>
        <taxon>eudicotyledons</taxon>
        <taxon>Gunneridae</taxon>
        <taxon>Pentapetalae</taxon>
        <taxon>asterids</taxon>
        <taxon>lamiids</taxon>
        <taxon>Lamiales</taxon>
        <taxon>Orobanchaceae</taxon>
        <taxon>Orobanchaceae incertae sedis</taxon>
        <taxon>Phtheirospermum</taxon>
    </lineage>
</organism>